<dbReference type="Proteomes" id="UP000078046">
    <property type="component" value="Unassembled WGS sequence"/>
</dbReference>
<evidence type="ECO:0000256" key="2">
    <source>
        <dbReference type="ARBA" id="ARBA00022801"/>
    </source>
</evidence>
<dbReference type="GO" id="GO:0005524">
    <property type="term" value="F:ATP binding"/>
    <property type="evidence" value="ECO:0007669"/>
    <property type="project" value="UniProtKB-KW"/>
</dbReference>
<keyword evidence="4" id="KW-0067">ATP-binding</keyword>
<dbReference type="EMBL" id="LWCA01000185">
    <property type="protein sequence ID" value="OAF70129.1"/>
    <property type="molecule type" value="Genomic_DNA"/>
</dbReference>
<keyword evidence="1" id="KW-0547">Nucleotide-binding</keyword>
<comment type="caution">
    <text evidence="6">The sequence shown here is derived from an EMBL/GenBank/DDBJ whole genome shotgun (WGS) entry which is preliminary data.</text>
</comment>
<organism evidence="6 7">
    <name type="scientific">Intoshia linei</name>
    <dbReference type="NCBI Taxonomy" id="1819745"/>
    <lineage>
        <taxon>Eukaryota</taxon>
        <taxon>Metazoa</taxon>
        <taxon>Spiralia</taxon>
        <taxon>Lophotrochozoa</taxon>
        <taxon>Mesozoa</taxon>
        <taxon>Orthonectida</taxon>
        <taxon>Rhopaluridae</taxon>
        <taxon>Intoshia</taxon>
    </lineage>
</organism>
<evidence type="ECO:0000313" key="7">
    <source>
        <dbReference type="Proteomes" id="UP000078046"/>
    </source>
</evidence>
<dbReference type="InterPro" id="IPR027417">
    <property type="entry name" value="P-loop_NTPase"/>
</dbReference>
<gene>
    <name evidence="6" type="ORF">A3Q56_02116</name>
</gene>
<evidence type="ECO:0000256" key="3">
    <source>
        <dbReference type="ARBA" id="ARBA00022806"/>
    </source>
</evidence>
<dbReference type="GO" id="GO:0005634">
    <property type="term" value="C:nucleus"/>
    <property type="evidence" value="ECO:0007669"/>
    <property type="project" value="TreeGrafter"/>
</dbReference>
<dbReference type="OrthoDB" id="64767at2759"/>
<evidence type="ECO:0000256" key="1">
    <source>
        <dbReference type="ARBA" id="ARBA00022741"/>
    </source>
</evidence>
<dbReference type="AlphaFoldDB" id="A0A177B755"/>
<evidence type="ECO:0000313" key="6">
    <source>
        <dbReference type="EMBL" id="OAF70129.1"/>
    </source>
</evidence>
<keyword evidence="3" id="KW-0347">Helicase</keyword>
<dbReference type="GO" id="GO:0016787">
    <property type="term" value="F:hydrolase activity"/>
    <property type="evidence" value="ECO:0007669"/>
    <property type="project" value="UniProtKB-KW"/>
</dbReference>
<feature type="domain" description="Helicase C-terminal" evidence="5">
    <location>
        <begin position="60"/>
        <end position="149"/>
    </location>
</feature>
<dbReference type="SMART" id="SM00490">
    <property type="entry name" value="HELICc"/>
    <property type="match status" value="1"/>
</dbReference>
<dbReference type="SUPFAM" id="SSF52540">
    <property type="entry name" value="P-loop containing nucleoside triphosphate hydrolases"/>
    <property type="match status" value="1"/>
</dbReference>
<dbReference type="Gene3D" id="3.40.50.300">
    <property type="entry name" value="P-loop containing nucleotide triphosphate hydrolases"/>
    <property type="match status" value="1"/>
</dbReference>
<dbReference type="InterPro" id="IPR050699">
    <property type="entry name" value="RNA-DNA_Helicase"/>
</dbReference>
<dbReference type="InterPro" id="IPR001650">
    <property type="entry name" value="Helicase_C-like"/>
</dbReference>
<reference evidence="6 7" key="1">
    <citation type="submission" date="2016-04" db="EMBL/GenBank/DDBJ databases">
        <title>The genome of Intoshia linei affirms orthonectids as highly simplified spiralians.</title>
        <authorList>
            <person name="Mikhailov K.V."/>
            <person name="Slusarev G.S."/>
            <person name="Nikitin M.A."/>
            <person name="Logacheva M.D."/>
            <person name="Penin A."/>
            <person name="Aleoshin V."/>
            <person name="Panchin Y.V."/>
        </authorList>
    </citation>
    <scope>NUCLEOTIDE SEQUENCE [LARGE SCALE GENOMIC DNA]</scope>
    <source>
        <strain evidence="6">Intl2013</strain>
        <tissue evidence="6">Whole animal</tissue>
    </source>
</reference>
<proteinExistence type="predicted"/>
<dbReference type="PANTHER" id="PTHR12131:SF7">
    <property type="entry name" value="EXOSOME RNA HELICASE MTR4"/>
    <property type="match status" value="1"/>
</dbReference>
<dbReference type="GO" id="GO:0004386">
    <property type="term" value="F:helicase activity"/>
    <property type="evidence" value="ECO:0007669"/>
    <property type="project" value="UniProtKB-KW"/>
</dbReference>
<keyword evidence="2" id="KW-0378">Hydrolase</keyword>
<dbReference type="PANTHER" id="PTHR12131">
    <property type="entry name" value="ATP-DEPENDENT RNA AND DNA HELICASE"/>
    <property type="match status" value="1"/>
</dbReference>
<dbReference type="GO" id="GO:0000460">
    <property type="term" value="P:maturation of 5.8S rRNA"/>
    <property type="evidence" value="ECO:0007669"/>
    <property type="project" value="TreeGrafter"/>
</dbReference>
<protein>
    <recommendedName>
        <fullName evidence="5">Helicase C-terminal domain-containing protein</fullName>
    </recommendedName>
</protein>
<evidence type="ECO:0000259" key="5">
    <source>
        <dbReference type="SMART" id="SM00490"/>
    </source>
</evidence>
<accession>A0A177B755</accession>
<evidence type="ECO:0000256" key="4">
    <source>
        <dbReference type="ARBA" id="ARBA00022840"/>
    </source>
</evidence>
<name>A0A177B755_9BILA</name>
<sequence length="155" mass="17643">MIMGRDMAPVIVFTFSQKLCEDYALQMNEINFNDSIDEYTIVEIFYNAIDTLSHEDKSLPRITNMLSLLKRGIGIHHSGLLPFLKKTVEMLFLDGLVKALFATETFATDVNMLARTVLYSDTQKYVGIFSSTLHGEEFIPMCGRAGRKSIEKKEF</sequence>
<keyword evidence="7" id="KW-1185">Reference proteome</keyword>